<dbReference type="Proteomes" id="UP000250166">
    <property type="component" value="Unassembled WGS sequence"/>
</dbReference>
<evidence type="ECO:0000313" key="3">
    <source>
        <dbReference type="Proteomes" id="UP000250166"/>
    </source>
</evidence>
<name>A0A2X3DLU9_9HELI</name>
<protein>
    <submittedName>
        <fullName evidence="2">Uncharacterized protein</fullName>
    </submittedName>
</protein>
<evidence type="ECO:0000313" key="2">
    <source>
        <dbReference type="EMBL" id="SQB99160.1"/>
    </source>
</evidence>
<dbReference type="AlphaFoldDB" id="A0A2X3DLU9"/>
<accession>A0A2X3DLU9</accession>
<keyword evidence="1" id="KW-0472">Membrane</keyword>
<dbReference type="EMBL" id="UAWL01000006">
    <property type="protein sequence ID" value="SQB99160.1"/>
    <property type="molecule type" value="Genomic_DNA"/>
</dbReference>
<reference evidence="2 3" key="1">
    <citation type="submission" date="2018-06" db="EMBL/GenBank/DDBJ databases">
        <authorList>
            <consortium name="Pathogen Informatics"/>
            <person name="Doyle S."/>
        </authorList>
    </citation>
    <scope>NUCLEOTIDE SEQUENCE [LARGE SCALE GENOMIC DNA]</scope>
    <source>
        <strain evidence="2 3">NCTC13102</strain>
    </source>
</reference>
<organism evidence="2 3">
    <name type="scientific">Helicobacter fennelliae</name>
    <dbReference type="NCBI Taxonomy" id="215"/>
    <lineage>
        <taxon>Bacteria</taxon>
        <taxon>Pseudomonadati</taxon>
        <taxon>Campylobacterota</taxon>
        <taxon>Epsilonproteobacteria</taxon>
        <taxon>Campylobacterales</taxon>
        <taxon>Helicobacteraceae</taxon>
        <taxon>Helicobacter</taxon>
    </lineage>
</organism>
<keyword evidence="1" id="KW-0812">Transmembrane</keyword>
<gene>
    <name evidence="2" type="ORF">NCTC13102_01612</name>
</gene>
<evidence type="ECO:0000256" key="1">
    <source>
        <dbReference type="SAM" id="Phobius"/>
    </source>
</evidence>
<dbReference type="RefSeq" id="WP_023948619.1">
    <property type="nucleotide sequence ID" value="NZ_JAERIV010000002.1"/>
</dbReference>
<keyword evidence="1" id="KW-1133">Transmembrane helix</keyword>
<feature type="transmembrane region" description="Helical" evidence="1">
    <location>
        <begin position="12"/>
        <end position="33"/>
    </location>
</feature>
<sequence>MSRKKERNLWPYGILSVIVLGIVLIAISIRISVKHPVSDDRPFFLNHNDTDSAINTMLADTKYIQEHFNFYIQANITPTQDNVLRLYSPYLRPPYKGKPKNDSPNILLTKSLNTLQLLAKPIDGDVKDLKITGFIQKIGQSPKQEIFIFNPNDNSFTSSKPEKDGEQIHIGDFALLKDDLFLSPSFELEAEGRWIVSLQITYKDKTIVLEKEFFAIQKDTTQNLDQNLESSIAGRI</sequence>
<proteinExistence type="predicted"/>